<dbReference type="EMBL" id="JAVDVC010000006">
    <property type="protein sequence ID" value="MDR6959525.1"/>
    <property type="molecule type" value="Genomic_DNA"/>
</dbReference>
<evidence type="ECO:0000313" key="2">
    <source>
        <dbReference type="Proteomes" id="UP001252613"/>
    </source>
</evidence>
<name>A0AAW8MCT4_9PSED</name>
<evidence type="ECO:0000313" key="1">
    <source>
        <dbReference type="EMBL" id="MDR6959525.1"/>
    </source>
</evidence>
<dbReference type="Proteomes" id="UP001252613">
    <property type="component" value="Unassembled WGS sequence"/>
</dbReference>
<accession>A0AAW8MCT4</accession>
<dbReference type="RefSeq" id="WP_310362867.1">
    <property type="nucleotide sequence ID" value="NZ_JAVDVC010000006.1"/>
</dbReference>
<proteinExistence type="predicted"/>
<reference evidence="1" key="1">
    <citation type="submission" date="2023-07" db="EMBL/GenBank/DDBJ databases">
        <title>Sorghum-associated microbial communities from plants grown in Nebraska, USA.</title>
        <authorList>
            <person name="Schachtman D."/>
        </authorList>
    </citation>
    <scope>NUCLEOTIDE SEQUENCE</scope>
    <source>
        <strain evidence="1">3432</strain>
    </source>
</reference>
<dbReference type="AlphaFoldDB" id="A0AAW8MCT4"/>
<gene>
    <name evidence="1" type="ORF">J2W43_003522</name>
</gene>
<organism evidence="1 2">
    <name type="scientific">Pseudomonas brassicacearum</name>
    <dbReference type="NCBI Taxonomy" id="930166"/>
    <lineage>
        <taxon>Bacteria</taxon>
        <taxon>Pseudomonadati</taxon>
        <taxon>Pseudomonadota</taxon>
        <taxon>Gammaproteobacteria</taxon>
        <taxon>Pseudomonadales</taxon>
        <taxon>Pseudomonadaceae</taxon>
        <taxon>Pseudomonas</taxon>
    </lineage>
</organism>
<sequence>MDPIAPNLGRILPEPQIELRHRHPTADANALERGEAPAHLPDFTSRARAHVTGLSQAFHRDYLAPAGRATGALWESAREHGVALGNKVGRGAKLALSDSAANLPSGRTTLAAAGHTVQQMVNCGAPTYLRELAFMHAYSALNEGLAKKSPGAMLAFQAAVSLTTIATQLYVRQPRLERLAADSSDAVRGHFALSEAKWNALTPDKQDTLRLQMKRDSRNITRNQIVAEALYLGMGAMGAARGDGALSARVLATQLRDVIYALSRETMQATFSMTAPQDDTKTYGVDEDNMPTLGWAYGAMTLSMGFMLDSISEQVLPPGQTLTSPALLGPDQQPLLGEALAASIQSLAGTRAAFNTVVATLDNHLQRHFDTRQVGTNQKLKPNLPLKDYGRVLDQSPARVAWASLAGAINMATGEALRGKVPPALSGFLGNMGTAAAMGLAYRTVNQTFQSHASVRKAVDKQAETAAAGQQQA</sequence>
<comment type="caution">
    <text evidence="1">The sequence shown here is derived from an EMBL/GenBank/DDBJ whole genome shotgun (WGS) entry which is preliminary data.</text>
</comment>
<protein>
    <submittedName>
        <fullName evidence="1">Uncharacterized protein</fullName>
    </submittedName>
</protein>